<protein>
    <submittedName>
        <fullName evidence="2">Uncharacterized protein</fullName>
    </submittedName>
</protein>
<evidence type="ECO:0000256" key="1">
    <source>
        <dbReference type="SAM" id="SignalP"/>
    </source>
</evidence>
<keyword evidence="1" id="KW-0732">Signal</keyword>
<sequence length="244" mass="26842">MKATSGVSKRCKLEPLLLCLVFLAALAVGIGPVQAGPPPAPLGGASGEPGVPADLIPEVPDPDGFVIVNEGDYFSCGIPPGWTRIDNYGYGLSNEEKKTYGFDLRAPDSGEFPVSISIFYYAEGNVMYKSVEHYVTIFSCSGREKEGDGNDYCKIRPMTVSGREGMVFESHSVRSVPRPPSGPPPRGVYIRPGLDAKTVLIRQRFVVLLAKQGFYALRYTASKKEFQQFLPVFEKVTQRFYARW</sequence>
<accession>A0A831UEE7</accession>
<dbReference type="AlphaFoldDB" id="A0A831UEE7"/>
<gene>
    <name evidence="2" type="ORF">ENQ87_12595</name>
</gene>
<dbReference type="EMBL" id="DSOV01000056">
    <property type="protein sequence ID" value="HEN43185.1"/>
    <property type="molecule type" value="Genomic_DNA"/>
</dbReference>
<comment type="caution">
    <text evidence="2">The sequence shown here is derived from an EMBL/GenBank/DDBJ whole genome shotgun (WGS) entry which is preliminary data.</text>
</comment>
<reference evidence="2" key="1">
    <citation type="journal article" date="2020" name="mSystems">
        <title>Genome- and Community-Level Interaction Insights into Carbon Utilization and Element Cycling Functions of Hydrothermarchaeota in Hydrothermal Sediment.</title>
        <authorList>
            <person name="Zhou Z."/>
            <person name="Liu Y."/>
            <person name="Xu W."/>
            <person name="Pan J."/>
            <person name="Luo Z.H."/>
            <person name="Li M."/>
        </authorList>
    </citation>
    <scope>NUCLEOTIDE SEQUENCE [LARGE SCALE GENOMIC DNA]</scope>
    <source>
        <strain evidence="2">SpSt-349</strain>
    </source>
</reference>
<feature type="chain" id="PRO_5032527677" evidence="1">
    <location>
        <begin position="36"/>
        <end position="244"/>
    </location>
</feature>
<feature type="signal peptide" evidence="1">
    <location>
        <begin position="1"/>
        <end position="35"/>
    </location>
</feature>
<organism evidence="2">
    <name type="scientific">Geobacter metallireducens</name>
    <dbReference type="NCBI Taxonomy" id="28232"/>
    <lineage>
        <taxon>Bacteria</taxon>
        <taxon>Pseudomonadati</taxon>
        <taxon>Thermodesulfobacteriota</taxon>
        <taxon>Desulfuromonadia</taxon>
        <taxon>Geobacterales</taxon>
        <taxon>Geobacteraceae</taxon>
        <taxon>Geobacter</taxon>
    </lineage>
</organism>
<evidence type="ECO:0000313" key="2">
    <source>
        <dbReference type="EMBL" id="HEN43185.1"/>
    </source>
</evidence>
<proteinExistence type="predicted"/>
<name>A0A831UEE7_GEOME</name>